<dbReference type="EMBL" id="BAEG01000094">
    <property type="protein sequence ID" value="GAB15901.1"/>
    <property type="molecule type" value="Genomic_DNA"/>
</dbReference>
<comment type="function">
    <text evidence="1">Catalyzes the cleavage of 5-oxoproline to form L-glutamate coupled to the hydrolysis of ATP to ADP and inorganic phosphate.</text>
</comment>
<protein>
    <recommendedName>
        <fullName evidence="1">5-oxoprolinase subunit A</fullName>
        <shortName evidence="1">5-OPase subunit A</shortName>
        <ecNumber evidence="1">3.5.2.9</ecNumber>
    </recommendedName>
    <alternativeName>
        <fullName evidence="1">5-oxoprolinase (ATP-hydrolyzing) subunit A</fullName>
    </alternativeName>
</protein>
<dbReference type="GO" id="GO:0005524">
    <property type="term" value="F:ATP binding"/>
    <property type="evidence" value="ECO:0007669"/>
    <property type="project" value="UniProtKB-UniRule"/>
</dbReference>
<dbReference type="Gene3D" id="3.20.20.370">
    <property type="entry name" value="Glycoside hydrolase/deacetylase"/>
    <property type="match status" value="1"/>
</dbReference>
<dbReference type="PANTHER" id="PTHR30292">
    <property type="entry name" value="UNCHARACTERIZED PROTEIN YBGL-RELATED"/>
    <property type="match status" value="1"/>
</dbReference>
<dbReference type="GO" id="GO:0005975">
    <property type="term" value="P:carbohydrate metabolic process"/>
    <property type="evidence" value="ECO:0007669"/>
    <property type="project" value="InterPro"/>
</dbReference>
<dbReference type="Proteomes" id="UP000003828">
    <property type="component" value="Unassembled WGS sequence"/>
</dbReference>
<dbReference type="OrthoDB" id="9773478at2"/>
<gene>
    <name evidence="1" type="primary">pxpA</name>
    <name evidence="2" type="ORF">ARGLB_094_00360</name>
</gene>
<keyword evidence="1" id="KW-0547">Nucleotide-binding</keyword>
<evidence type="ECO:0000256" key="1">
    <source>
        <dbReference type="HAMAP-Rule" id="MF_00691"/>
    </source>
</evidence>
<dbReference type="SUPFAM" id="SSF88713">
    <property type="entry name" value="Glycoside hydrolase/deacetylase"/>
    <property type="match status" value="1"/>
</dbReference>
<name>H0QSV0_ARTG1</name>
<evidence type="ECO:0000313" key="2">
    <source>
        <dbReference type="EMBL" id="GAB15901.1"/>
    </source>
</evidence>
<evidence type="ECO:0000313" key="3">
    <source>
        <dbReference type="Proteomes" id="UP000003828"/>
    </source>
</evidence>
<reference evidence="2 3" key="1">
    <citation type="submission" date="2011-12" db="EMBL/GenBank/DDBJ databases">
        <title>Whole genome shotgun sequence of Arthrobacter globiformis NBRC 12137.</title>
        <authorList>
            <person name="Miyazawa S."/>
            <person name="Hosoyama A."/>
            <person name="Tsuchikane K."/>
            <person name="Katsumata H."/>
            <person name="Yamazaki S."/>
            <person name="Fujita N."/>
        </authorList>
    </citation>
    <scope>NUCLEOTIDE SEQUENCE [LARGE SCALE GENOMIC DNA]</scope>
    <source>
        <strain evidence="2 3">NBRC 12137</strain>
    </source>
</reference>
<dbReference type="PANTHER" id="PTHR30292:SF0">
    <property type="entry name" value="5-OXOPROLINASE SUBUNIT A"/>
    <property type="match status" value="1"/>
</dbReference>
<keyword evidence="3" id="KW-1185">Reference proteome</keyword>
<dbReference type="InterPro" id="IPR011330">
    <property type="entry name" value="Glyco_hydro/deAcase_b/a-brl"/>
</dbReference>
<dbReference type="CDD" id="cd10787">
    <property type="entry name" value="LamB_YcsF_like"/>
    <property type="match status" value="1"/>
</dbReference>
<dbReference type="GO" id="GO:0017168">
    <property type="term" value="F:5-oxoprolinase (ATP-hydrolyzing) activity"/>
    <property type="evidence" value="ECO:0007669"/>
    <property type="project" value="UniProtKB-UniRule"/>
</dbReference>
<comment type="caution">
    <text evidence="2">The sequence shown here is derived from an EMBL/GenBank/DDBJ whole genome shotgun (WGS) entry which is preliminary data.</text>
</comment>
<proteinExistence type="inferred from homology"/>
<dbReference type="eggNOG" id="COG1540">
    <property type="taxonomic scope" value="Bacteria"/>
</dbReference>
<comment type="similarity">
    <text evidence="1">Belongs to the LamB/PxpA family.</text>
</comment>
<keyword evidence="1" id="KW-0067">ATP-binding</keyword>
<dbReference type="AlphaFoldDB" id="H0QSV0"/>
<comment type="catalytic activity">
    <reaction evidence="1">
        <text>5-oxo-L-proline + ATP + 2 H2O = L-glutamate + ADP + phosphate + H(+)</text>
        <dbReference type="Rhea" id="RHEA:10348"/>
        <dbReference type="ChEBI" id="CHEBI:15377"/>
        <dbReference type="ChEBI" id="CHEBI:15378"/>
        <dbReference type="ChEBI" id="CHEBI:29985"/>
        <dbReference type="ChEBI" id="CHEBI:30616"/>
        <dbReference type="ChEBI" id="CHEBI:43474"/>
        <dbReference type="ChEBI" id="CHEBI:58402"/>
        <dbReference type="ChEBI" id="CHEBI:456216"/>
        <dbReference type="EC" id="3.5.2.9"/>
    </reaction>
</comment>
<dbReference type="InterPro" id="IPR005501">
    <property type="entry name" value="LamB/YcsF/PxpA-like"/>
</dbReference>
<dbReference type="RefSeq" id="WP_003805790.1">
    <property type="nucleotide sequence ID" value="NZ_BAEG01000094.1"/>
</dbReference>
<dbReference type="NCBIfam" id="NF003816">
    <property type="entry name" value="PRK05406.1-5"/>
    <property type="match status" value="1"/>
</dbReference>
<dbReference type="Pfam" id="PF03746">
    <property type="entry name" value="LamB_YcsF"/>
    <property type="match status" value="1"/>
</dbReference>
<dbReference type="STRING" id="1077972.ARGLB_094_00360"/>
<dbReference type="EC" id="3.5.2.9" evidence="1"/>
<dbReference type="HAMAP" id="MF_00691">
    <property type="entry name" value="PxpA"/>
    <property type="match status" value="1"/>
</dbReference>
<comment type="subunit">
    <text evidence="1">Forms a complex composed of PxpA, PxpB and PxpC.</text>
</comment>
<organism evidence="2 3">
    <name type="scientific">Arthrobacter globiformis (strain ATCC 8010 / DSM 20124 / JCM 1332 / NBRC 12137 / NCIMB 8907 / NRRL B-2979 / 168)</name>
    <dbReference type="NCBI Taxonomy" id="1077972"/>
    <lineage>
        <taxon>Bacteria</taxon>
        <taxon>Bacillati</taxon>
        <taxon>Actinomycetota</taxon>
        <taxon>Actinomycetes</taxon>
        <taxon>Micrococcales</taxon>
        <taxon>Micrococcaceae</taxon>
        <taxon>Arthrobacter</taxon>
    </lineage>
</organism>
<sequence>MNTIDLNSDVGESFGRWELGDDAAMFRSVSSANVACGFHAGDPSVLRATCAAAAASGVQVGAHPGYRDLANFGRRFLDVDPIQLTDEIIYQVGALQAIAKTAGTSVTYVKPHGALGNAIVHHAAHAQAVVDAVKAVDATLPILAMPNSEILTRAEAAGLRGVPEAFADRAYTADGRLAPRSLPGSVLHDADEVAERVVRMVTEGKITTLDGVDIDVSPESICVHGDTAGAVTMASRVRKALESAGIVIRSFV</sequence>
<accession>H0QSV0</accession>
<keyword evidence="1" id="KW-0378">Hydrolase</keyword>
<dbReference type="NCBIfam" id="NF003814">
    <property type="entry name" value="PRK05406.1-3"/>
    <property type="match status" value="1"/>
</dbReference>